<dbReference type="InterPro" id="IPR036086">
    <property type="entry name" value="ParB/Sulfiredoxin_sf"/>
</dbReference>
<gene>
    <name evidence="1" type="ORF">LCGC14_0320810</name>
</gene>
<dbReference type="EMBL" id="LAZR01000216">
    <property type="protein sequence ID" value="KKN81334.1"/>
    <property type="molecule type" value="Genomic_DNA"/>
</dbReference>
<protein>
    <recommendedName>
        <fullName evidence="2">ParB/Sulfiredoxin domain-containing protein</fullName>
    </recommendedName>
</protein>
<dbReference type="AlphaFoldDB" id="A0A0F9TPV4"/>
<comment type="caution">
    <text evidence="1">The sequence shown here is derived from an EMBL/GenBank/DDBJ whole genome shotgun (WGS) entry which is preliminary data.</text>
</comment>
<evidence type="ECO:0000313" key="1">
    <source>
        <dbReference type="EMBL" id="KKN81334.1"/>
    </source>
</evidence>
<dbReference type="Gene3D" id="3.90.1530.10">
    <property type="entry name" value="Conserved hypothetical protein from pyrococcus furiosus pfu- 392566-001, ParB domain"/>
    <property type="match status" value="1"/>
</dbReference>
<proteinExistence type="predicted"/>
<accession>A0A0F9TPV4</accession>
<evidence type="ECO:0008006" key="2">
    <source>
        <dbReference type="Google" id="ProtNLM"/>
    </source>
</evidence>
<dbReference type="SUPFAM" id="SSF110849">
    <property type="entry name" value="ParB/Sulfiredoxin"/>
    <property type="match status" value="1"/>
</dbReference>
<sequence length="299" mass="35060">MSDQRMYVSINKINLRDDRLRKEVGDLEELGKSLEKVQIHDIIIDEKWDIRIGTRRYLAAKKKGIKHVWVRQKFDLDEDEWLWLEAEENLRRKNLSITEELVAEAKAKELFEKLYPETKAGVSQAIGMNISLSHNVVTKLTPTLNDKEVNFKNDHESSGLINSDDKIGLRESYIKQRAKSSRFSESTIKRNVRLGKAILEGRVSKEEQVLLDKREISKQKVLNRLREDKKKKLELYQNRILSPYESPEIFRKSQPKLCEDCEKAEKSFCPECKKGILICRKYKNLMIKDIDSEACEDFE</sequence>
<organism evidence="1">
    <name type="scientific">marine sediment metagenome</name>
    <dbReference type="NCBI Taxonomy" id="412755"/>
    <lineage>
        <taxon>unclassified sequences</taxon>
        <taxon>metagenomes</taxon>
        <taxon>ecological metagenomes</taxon>
    </lineage>
</organism>
<reference evidence="1" key="1">
    <citation type="journal article" date="2015" name="Nature">
        <title>Complex archaea that bridge the gap between prokaryotes and eukaryotes.</title>
        <authorList>
            <person name="Spang A."/>
            <person name="Saw J.H."/>
            <person name="Jorgensen S.L."/>
            <person name="Zaremba-Niedzwiedzka K."/>
            <person name="Martijn J."/>
            <person name="Lind A.E."/>
            <person name="van Eijk R."/>
            <person name="Schleper C."/>
            <person name="Guy L."/>
            <person name="Ettema T.J."/>
        </authorList>
    </citation>
    <scope>NUCLEOTIDE SEQUENCE</scope>
</reference>
<name>A0A0F9TPV4_9ZZZZ</name>